<feature type="compositionally biased region" description="Basic and acidic residues" evidence="2">
    <location>
        <begin position="1651"/>
        <end position="1661"/>
    </location>
</feature>
<feature type="domain" description="PH" evidence="3">
    <location>
        <begin position="41"/>
        <end position="147"/>
    </location>
</feature>
<feature type="region of interest" description="Disordered" evidence="2">
    <location>
        <begin position="1690"/>
        <end position="1744"/>
    </location>
</feature>
<feature type="compositionally biased region" description="Polar residues" evidence="2">
    <location>
        <begin position="1011"/>
        <end position="1021"/>
    </location>
</feature>
<feature type="coiled-coil region" evidence="1">
    <location>
        <begin position="1171"/>
        <end position="1625"/>
    </location>
</feature>
<feature type="compositionally biased region" description="Low complexity" evidence="2">
    <location>
        <begin position="1728"/>
        <end position="1743"/>
    </location>
</feature>
<feature type="region of interest" description="Disordered" evidence="2">
    <location>
        <begin position="2802"/>
        <end position="2913"/>
    </location>
</feature>
<feature type="domain" description="PH" evidence="3">
    <location>
        <begin position="626"/>
        <end position="723"/>
    </location>
</feature>
<dbReference type="OrthoDB" id="9942268at2759"/>
<feature type="compositionally biased region" description="Basic and acidic residues" evidence="2">
    <location>
        <begin position="920"/>
        <end position="936"/>
    </location>
</feature>
<feature type="region of interest" description="Disordered" evidence="2">
    <location>
        <begin position="1041"/>
        <end position="1062"/>
    </location>
</feature>
<proteinExistence type="predicted"/>
<feature type="compositionally biased region" description="Basic and acidic residues" evidence="2">
    <location>
        <begin position="878"/>
        <end position="899"/>
    </location>
</feature>
<organism evidence="4 5">
    <name type="scientific">Lingula anatina</name>
    <name type="common">Brachiopod</name>
    <name type="synonym">Lingula unguis</name>
    <dbReference type="NCBI Taxonomy" id="7574"/>
    <lineage>
        <taxon>Eukaryota</taxon>
        <taxon>Metazoa</taxon>
        <taxon>Spiralia</taxon>
        <taxon>Lophotrochozoa</taxon>
        <taxon>Brachiopoda</taxon>
        <taxon>Linguliformea</taxon>
        <taxon>Lingulata</taxon>
        <taxon>Lingulida</taxon>
        <taxon>Linguloidea</taxon>
        <taxon>Lingulidae</taxon>
        <taxon>Lingula</taxon>
    </lineage>
</organism>
<dbReference type="STRING" id="7574.A0A1S3J2N1"/>
<dbReference type="KEGG" id="lak:106169594"/>
<dbReference type="InterPro" id="IPR052223">
    <property type="entry name" value="Actin_Cytoskeleton_Reg"/>
</dbReference>
<feature type="compositionally biased region" description="Basic and acidic residues" evidence="2">
    <location>
        <begin position="768"/>
        <end position="784"/>
    </location>
</feature>
<keyword evidence="1" id="KW-0175">Coiled coil</keyword>
<feature type="compositionally biased region" description="Basic and acidic residues" evidence="2">
    <location>
        <begin position="509"/>
        <end position="533"/>
    </location>
</feature>
<feature type="compositionally biased region" description="Polar residues" evidence="2">
    <location>
        <begin position="754"/>
        <end position="763"/>
    </location>
</feature>
<sequence length="2913" mass="331349">MASSCRKFLPNIFNKSKCQSCFRPKEHHSAEALESSKASRKISKCGYLFIAPDLDFANPVHRSKRWQRRFFVLYDDGELTYSVDENVNTVPQGEIDMNKCTDVFGAEEVSTHQFSIAIVVPQKTYYVKGTNREEINRWHDVLVMYPRSIKTKHRRAPTFPIPQPVANLSAKQPLNKSRSVPGDTSTNGSAENSSSASDQEADKPPPLPPRQRYNSSYHPKVQDWEEEEKENKPEDIFDISPGKAIDYEQSKRREKEREKEKEDYLPPEIDLVRTKSEHSLASSGSSRSTPEPTGPLYFRSIRSLKNKDKGVNRELRKSRSLHDLTSDDPAEEVPSSNLLKYRSRSRDDISNLGRSGDSLNRWASMEGLEGDGDHSDGAGAKPKTFFESLMNPEPPKQKPPQKGRSHSAYLKLASIPRAKHIDQYVPNEQKQSAARKKSAPDLTFGMTSLVGRNKRPNGSFSTTSSLPQNGKDSSAVSSPKPHTSQSNTPSERTAAYISSSTPRPYVSLADREREYRARKDSCSSTDSLRRYDARLSNGSGSDRGTPTGILKGSSPPLSASPPTSASMSRGDLHNRGPLRNETDELKMARTSSERKQYLSNQLTAVAAPPSSKSKSEEQTPSLDDLMFTKKGWLLMLASNGKEWVKHWFVLSGNALKYFRDAKAEDANFMSGVIDLSTCYELAEVPEAKNYGFRLKTTGGDFTLSAMTAGIRTNWMQAVQKCADTNTDGKSTLDSAPSITSMSLESWASRLKSLTAKSEGSNHVGQVRRRSDNEESKSNSRHYSDDDSDFPGMRLYRRQSRDSPPRRKTIGSEREREAIADAAKTASQAKHPVYKRRTSSDEDDGETSDTKEEVVEERTEFLQEITDLEKNISGLAQRAQEENRRARSESSERELSKTEEEKSDSESSGSLSDTKTFHFRNSSDDLEKELDRRDGLQRRSKSPANKAPSAKVLEKSRSKSPKPRLRSRSPGSKAKLRQAVKEEEVETLEAGADSAEAASNIRQDSAEKTEEPTISANYPGSLLSQKTKDGETILVELLEAEVAADTDSDNDADDESDTESMAEEIEERVRLLVASVHSVSHSWSTQVESLKAQLEHTQHQLIKMHDNNSDLKAHLHSIKRDHKDSLDDLENEQNRYLSQIADIQDEMEHKTGYLHAKLSEQNNKSEMTKLQVTTLKSQLKEARDTVEEQQAQILELKEKLEVTTLELSNTEAALSKSINEWKEEKTQMEKLAQEWQATEKLLAEECKKAVKRLKEREDDVRNKDAALKTARSEIKKQGKHIEQLEHQVKDVRALQRELKEKTAQLAQAEKTLAEKSLQLNQNTEEFERKTKRLEEMEQKLSEERRLLESRLHEAEQRLQNALKQSNITDSMNSNMMEILHEKDETIAQLEERLIENDSKIDDLLEEIAMEVQANNQFQENLDQSVSENMRLKERLSAMQEEIQVLHKDLDTAKSENAQYQNELEKMENIFQMNDKAYSSLLKESNDLKGEMALLQRKVSEQEEIIQQLSKKQGGNALAELKLKYDSVCADVSKLSSQLQDAEAKLKTAGLQSTSELPEAVPPRSESIHKEYSDLKRKFERTSQEVEKLQQSIDQSEKESVHLKAVNEKLKSQLDCLESEIHSKIEVVSGKVEELCNLSAGKQTQETDQATNKPDRPKRPKVDYENVTQELESQIQKIENRLKYAESFLKSQRPSQQAVAEDVMSEGEQSDSTKQARKRKSGSDSKQSSENELSDSDSSNIENDNPALMAKIRTLKKKTTSLESRLQETVQSLQNLNTDHKKVKDIQSKLNSSQLTLDNCQAKLGSLMADVESQKVDLSRGWVRGRLQEVLQELEESDCKQLVSSSAVEHRLKTFAEKLALEAILLGEADYIVRGKRGDTEGKSSYWKDLQDTWQMAKQERPYKPHQQSFASFAAVMAERLMENGEALTLIDKMASGFGESAEILPESQVFTTEIDARLYKDSSSNSLLQSEVSDILNKLQQQSSFDDKCKLLEMELKSVEQRLCEKENGLLTAIDAFRNQKLNDLEHMLKDQAPVSTGSEAGFDRSSVTQEVVQAELAVLLYQSVQNILTEKDMSCFEVLIKNEIDHLVLLLKTDYQYQQTVLHPGKEAGDLMVLRALVNGLLVYCATQLHNYISKKKHTKLSARDSGVSFDETKYPFFGSLKGSEVVFSFDTSQKSSLRTAVKANVTQQLDAFKGQLFGNPSDVDSQIESLAERVCDLDLDLFKDVCSLNECANTIAREALLEAQLKYLVNKVKYINQGDVQQLKQTAEKDKMEALDFMKREYEERLEKERVEYTQSTNHLRDEIDQLKCTTSQLKVTIDSQESELAMVEEYKKRMSNMEQKHKENLQFMKDKHEEYIESMKKEVQDAKNEINRLLKQQESKKKEYEEKIGALKMQKESSTGDQQKLQEEMDKLKEQHQIEIEEMKTDMRMALKSVRDQENRVGTDLQDEIVRLRQQVEEEKKQHQLELESLQSSLQSKVRPGPPDHTNSQALQERIQQLEQRVMDMQDEYEHELKRQKQIHQRELGRCKEDLVKLLTSVQSQGVDEASVRRKYEKEIDKLKDVCEQGLAAMERSHQKVMKEIRDTHKKEVEILKKEKDHALDEETKATQSALDAMRKAHEAQLAEEKAKMQEKLAKVFSDGDLEDIRQEYEDDLNMVREEVKILSEQYSIKCLEKSALEERLEAHVKMLKDSRKHLHELMTTNEALSIRLDEDIGSLKNQLEHISQPEEGDSKETGELKVAIGVRDLEIQQLKEELEDLRDQLQEAEDAQDETADKYNELYTNFQAEKANHELELANLKESFEKLSRDKKREESSRSRGRERNRREPKSPRSLSASPEPHESSPQPTKSTPGRKRSSKAYELRRSQSTPGMPVSQLLGGKRGSSDFEGRVISDFPRSGSGLSVAERMKKFQK</sequence>
<dbReference type="Pfam" id="PF00169">
    <property type="entry name" value="PH"/>
    <property type="match status" value="2"/>
</dbReference>
<protein>
    <submittedName>
        <fullName evidence="5">Plectin isoform X1</fullName>
    </submittedName>
</protein>
<dbReference type="Proteomes" id="UP000085678">
    <property type="component" value="Unplaced"/>
</dbReference>
<keyword evidence="4" id="KW-1185">Reference proteome</keyword>
<dbReference type="InParanoid" id="A0A1S3J2N1"/>
<dbReference type="InterPro" id="IPR011993">
    <property type="entry name" value="PH-like_dom_sf"/>
</dbReference>
<dbReference type="SUPFAM" id="SSF50729">
    <property type="entry name" value="PH domain-like"/>
    <property type="match status" value="2"/>
</dbReference>
<evidence type="ECO:0000256" key="1">
    <source>
        <dbReference type="SAM" id="Coils"/>
    </source>
</evidence>
<feature type="region of interest" description="Disordered" evidence="2">
    <location>
        <begin position="1638"/>
        <end position="1661"/>
    </location>
</feature>
<dbReference type="GO" id="GO:0051015">
    <property type="term" value="F:actin filament binding"/>
    <property type="evidence" value="ECO:0007669"/>
    <property type="project" value="TreeGrafter"/>
</dbReference>
<dbReference type="InterPro" id="IPR001849">
    <property type="entry name" value="PH_domain"/>
</dbReference>
<dbReference type="GO" id="GO:0015629">
    <property type="term" value="C:actin cytoskeleton"/>
    <property type="evidence" value="ECO:0007669"/>
    <property type="project" value="TreeGrafter"/>
</dbReference>
<feature type="compositionally biased region" description="Basic and acidic residues" evidence="2">
    <location>
        <begin position="847"/>
        <end position="860"/>
    </location>
</feature>
<feature type="compositionally biased region" description="Basic and acidic residues" evidence="2">
    <location>
        <begin position="2802"/>
        <end position="2830"/>
    </location>
</feature>
<evidence type="ECO:0000313" key="5">
    <source>
        <dbReference type="RefSeq" id="XP_013404541.1"/>
    </source>
</evidence>
<feature type="coiled-coil region" evidence="1">
    <location>
        <begin position="1086"/>
        <end position="1145"/>
    </location>
</feature>
<name>A0A1S3J2N1_LINAN</name>
<feature type="compositionally biased region" description="Basic and acidic residues" evidence="2">
    <location>
        <begin position="798"/>
        <end position="818"/>
    </location>
</feature>
<feature type="compositionally biased region" description="Basic and acidic residues" evidence="2">
    <location>
        <begin position="245"/>
        <end position="278"/>
    </location>
</feature>
<feature type="compositionally biased region" description="Polar residues" evidence="2">
    <location>
        <begin position="456"/>
        <end position="502"/>
    </location>
</feature>
<dbReference type="PANTHER" id="PTHR17271">
    <property type="entry name" value="PLECKSTRIN HOMOLOGY PH DOMAIN-CONTAINING PROTEIN"/>
    <property type="match status" value="1"/>
</dbReference>
<feature type="compositionally biased region" description="Basic residues" evidence="2">
    <location>
        <begin position="957"/>
        <end position="966"/>
    </location>
</feature>
<evidence type="ECO:0000313" key="4">
    <source>
        <dbReference type="Proteomes" id="UP000085678"/>
    </source>
</evidence>
<dbReference type="Gene3D" id="2.30.29.30">
    <property type="entry name" value="Pleckstrin-homology domain (PH domain)/Phosphotyrosine-binding domain (PTB)"/>
    <property type="match status" value="2"/>
</dbReference>
<feature type="compositionally biased region" description="Polar residues" evidence="2">
    <location>
        <begin position="1638"/>
        <end position="1650"/>
    </location>
</feature>
<evidence type="ECO:0000256" key="2">
    <source>
        <dbReference type="SAM" id="MobiDB-lite"/>
    </source>
</evidence>
<dbReference type="FunCoup" id="A0A1S3J2N1">
    <property type="interactions" value="375"/>
</dbReference>
<dbReference type="SMART" id="SM00233">
    <property type="entry name" value="PH"/>
    <property type="match status" value="2"/>
</dbReference>
<gene>
    <name evidence="5" type="primary">LOC106169594</name>
</gene>
<dbReference type="PROSITE" id="PS50003">
    <property type="entry name" value="PH_DOMAIN"/>
    <property type="match status" value="2"/>
</dbReference>
<feature type="compositionally biased region" description="Low complexity" evidence="2">
    <location>
        <begin position="553"/>
        <end position="568"/>
    </location>
</feature>
<dbReference type="PANTHER" id="PTHR17271:SF1">
    <property type="entry name" value="PROTEIN OUTSPREAD"/>
    <property type="match status" value="1"/>
</dbReference>
<feature type="compositionally biased region" description="Polar residues" evidence="2">
    <location>
        <begin position="279"/>
        <end position="291"/>
    </location>
</feature>
<feature type="coiled-coil region" evidence="1">
    <location>
        <begin position="2273"/>
        <end position="2517"/>
    </location>
</feature>
<feature type="compositionally biased region" description="Polar residues" evidence="2">
    <location>
        <begin position="169"/>
        <end position="198"/>
    </location>
</feature>
<feature type="region of interest" description="Disordered" evidence="2">
    <location>
        <begin position="154"/>
        <end position="597"/>
    </location>
</feature>
<accession>A0A1S3J2N1</accession>
<feature type="compositionally biased region" description="Basic and acidic residues" evidence="2">
    <location>
        <begin position="570"/>
        <end position="596"/>
    </location>
</feature>
<feature type="region of interest" description="Disordered" evidence="2">
    <location>
        <begin position="754"/>
        <end position="1021"/>
    </location>
</feature>
<feature type="coiled-coil region" evidence="1">
    <location>
        <begin position="2584"/>
        <end position="2668"/>
    </location>
</feature>
<dbReference type="RefSeq" id="XP_013404541.1">
    <property type="nucleotide sequence ID" value="XM_013549087.1"/>
</dbReference>
<feature type="compositionally biased region" description="Basic and acidic residues" evidence="2">
    <location>
        <begin position="305"/>
        <end position="325"/>
    </location>
</feature>
<reference evidence="5" key="1">
    <citation type="submission" date="2025-08" db="UniProtKB">
        <authorList>
            <consortium name="RefSeq"/>
        </authorList>
    </citation>
    <scope>IDENTIFICATION</scope>
    <source>
        <tissue evidence="5">Gonads</tissue>
    </source>
</reference>
<evidence type="ECO:0000259" key="3">
    <source>
        <dbReference type="PROSITE" id="PS50003"/>
    </source>
</evidence>
<dbReference type="GeneID" id="106169594"/>